<dbReference type="AlphaFoldDB" id="A0A2R8CAL7"/>
<dbReference type="Proteomes" id="UP000244898">
    <property type="component" value="Unassembled WGS sequence"/>
</dbReference>
<dbReference type="RefSeq" id="WP_108788764.1">
    <property type="nucleotide sequence ID" value="NZ_ONZG01000007.1"/>
</dbReference>
<proteinExistence type="predicted"/>
<organism evidence="1 2">
    <name type="scientific">Falsiruegeria mediterranea M17</name>
    <dbReference type="NCBI Taxonomy" id="1200281"/>
    <lineage>
        <taxon>Bacteria</taxon>
        <taxon>Pseudomonadati</taxon>
        <taxon>Pseudomonadota</taxon>
        <taxon>Alphaproteobacteria</taxon>
        <taxon>Rhodobacterales</taxon>
        <taxon>Roseobacteraceae</taxon>
        <taxon>Falsiruegeria</taxon>
    </lineage>
</organism>
<reference evidence="2" key="1">
    <citation type="submission" date="2018-03" db="EMBL/GenBank/DDBJ databases">
        <authorList>
            <person name="Rodrigo-Torres L."/>
            <person name="Arahal R. D."/>
            <person name="Lucena T."/>
        </authorList>
    </citation>
    <scope>NUCLEOTIDE SEQUENCE [LARGE SCALE GENOMIC DNA]</scope>
    <source>
        <strain evidence="2">CECT 7615</strain>
    </source>
</reference>
<gene>
    <name evidence="1" type="ORF">TRM7615_02926</name>
</gene>
<evidence type="ECO:0000313" key="1">
    <source>
        <dbReference type="EMBL" id="SPJ29408.1"/>
    </source>
</evidence>
<dbReference type="OrthoDB" id="7865624at2"/>
<keyword evidence="2" id="KW-1185">Reference proteome</keyword>
<name>A0A2R8CAL7_9RHOB</name>
<protein>
    <submittedName>
        <fullName evidence="1">Uncharacterized protein</fullName>
    </submittedName>
</protein>
<evidence type="ECO:0000313" key="2">
    <source>
        <dbReference type="Proteomes" id="UP000244898"/>
    </source>
</evidence>
<sequence>MTRDQEALPDLEFLALQAIQSGRALAKNWREILPKVDGMTHAKIGETLIRLDEGEVFSIHDEHIWPKMKKALVKDLNEHRDGYGSYALETDTSYDDLWDRELEKKRWLMECWKAFMSARQMLIDRRRAAQIAAFFAG</sequence>
<dbReference type="EMBL" id="ONZG01000007">
    <property type="protein sequence ID" value="SPJ29408.1"/>
    <property type="molecule type" value="Genomic_DNA"/>
</dbReference>
<accession>A0A2R8CAL7</accession>